<protein>
    <submittedName>
        <fullName evidence="1">Uncharacterized protein</fullName>
    </submittedName>
</protein>
<proteinExistence type="predicted"/>
<dbReference type="Proteomes" id="UP000178565">
    <property type="component" value="Unassembled WGS sequence"/>
</dbReference>
<evidence type="ECO:0000313" key="1">
    <source>
        <dbReference type="EMBL" id="OGE43922.1"/>
    </source>
</evidence>
<accession>A0A1F5KSM7</accession>
<dbReference type="STRING" id="1797785.A3B45_02740"/>
<evidence type="ECO:0000313" key="2">
    <source>
        <dbReference type="Proteomes" id="UP000178565"/>
    </source>
</evidence>
<dbReference type="AlphaFoldDB" id="A0A1F5KSM7"/>
<comment type="caution">
    <text evidence="1">The sequence shown here is derived from an EMBL/GenBank/DDBJ whole genome shotgun (WGS) entry which is preliminary data.</text>
</comment>
<organism evidence="1 2">
    <name type="scientific">Candidatus Daviesbacteria bacterium RIFCSPLOWO2_01_FULL_39_12</name>
    <dbReference type="NCBI Taxonomy" id="1797785"/>
    <lineage>
        <taxon>Bacteria</taxon>
        <taxon>Candidatus Daviesiibacteriota</taxon>
    </lineage>
</organism>
<reference evidence="1 2" key="1">
    <citation type="journal article" date="2016" name="Nat. Commun.">
        <title>Thousands of microbial genomes shed light on interconnected biogeochemical processes in an aquifer system.</title>
        <authorList>
            <person name="Anantharaman K."/>
            <person name="Brown C.T."/>
            <person name="Hug L.A."/>
            <person name="Sharon I."/>
            <person name="Castelle C.J."/>
            <person name="Probst A.J."/>
            <person name="Thomas B.C."/>
            <person name="Singh A."/>
            <person name="Wilkins M.J."/>
            <person name="Karaoz U."/>
            <person name="Brodie E.L."/>
            <person name="Williams K.H."/>
            <person name="Hubbard S.S."/>
            <person name="Banfield J.F."/>
        </authorList>
    </citation>
    <scope>NUCLEOTIDE SEQUENCE [LARGE SCALE GENOMIC DNA]</scope>
</reference>
<gene>
    <name evidence="1" type="ORF">A3B45_02740</name>
</gene>
<name>A0A1F5KSM7_9BACT</name>
<sequence length="104" mass="11416">MTVVIQVLVLLLEQLSAQHIHVGLRQIMIVKEYICAVLAHPQPALRVVALVLKPPPVEIPPLTVVIQVPAVRQGLPVPPYSDVKHRAAPIVKDFINADPVLHLL</sequence>
<dbReference type="EMBL" id="MFDM01000011">
    <property type="protein sequence ID" value="OGE43922.1"/>
    <property type="molecule type" value="Genomic_DNA"/>
</dbReference>